<sequence length="57" mass="6487">MDDLRGSANERLARLDSVVAGGETSEEWLIRQLRAALLELSELEPVVDAEQDRREDY</sequence>
<evidence type="ECO:0000313" key="2">
    <source>
        <dbReference type="Proteomes" id="UP001174210"/>
    </source>
</evidence>
<accession>A0ABT8IZ07</accession>
<protein>
    <submittedName>
        <fullName evidence="1">Uncharacterized protein</fullName>
    </submittedName>
</protein>
<comment type="caution">
    <text evidence="1">The sequence shown here is derived from an EMBL/GenBank/DDBJ whole genome shotgun (WGS) entry which is preliminary data.</text>
</comment>
<dbReference type="EMBL" id="JAROCB010000002">
    <property type="protein sequence ID" value="MDN4597284.1"/>
    <property type="molecule type" value="Genomic_DNA"/>
</dbReference>
<keyword evidence="2" id="KW-1185">Reference proteome</keyword>
<organism evidence="1 2">
    <name type="scientific">Leifsonia virtsii</name>
    <dbReference type="NCBI Taxonomy" id="3035915"/>
    <lineage>
        <taxon>Bacteria</taxon>
        <taxon>Bacillati</taxon>
        <taxon>Actinomycetota</taxon>
        <taxon>Actinomycetes</taxon>
        <taxon>Micrococcales</taxon>
        <taxon>Microbacteriaceae</taxon>
        <taxon>Leifsonia</taxon>
    </lineage>
</organism>
<proteinExistence type="predicted"/>
<name>A0ABT8IZ07_9MICO</name>
<gene>
    <name evidence="1" type="ORF">P5G59_09045</name>
</gene>
<evidence type="ECO:0000313" key="1">
    <source>
        <dbReference type="EMBL" id="MDN4597284.1"/>
    </source>
</evidence>
<dbReference type="Proteomes" id="UP001174210">
    <property type="component" value="Unassembled WGS sequence"/>
</dbReference>
<dbReference type="RefSeq" id="WP_175338499.1">
    <property type="nucleotide sequence ID" value="NZ_JAROCB010000002.1"/>
</dbReference>
<reference evidence="1" key="1">
    <citation type="submission" date="2023-03" db="EMBL/GenBank/DDBJ databases">
        <title>MT1 and MT2 Draft Genomes of Novel Species.</title>
        <authorList>
            <person name="Venkateswaran K."/>
        </authorList>
    </citation>
    <scope>NUCLEOTIDE SEQUENCE</scope>
    <source>
        <strain evidence="1">F6_8S_P_1A</strain>
    </source>
</reference>